<name>A0A3Q3JM83_MONAL</name>
<sequence length="270" mass="30690">MCNKFAHSVCIDSDTCLHLFDLHLSFCFRLKVSIDDNCKRLSYIDFLSAFDQSEEKCEPPPASPDAMRQIESLECLSPGMALLRSPSTDLLFILPQSSLQCTSRHPASAGRPETGSPLGSMERRVRGAVQRCWKEILKNCAEKDPQQKGHISTASFLGEHKTRLSCTDQLKHLAVKFDFMNNDCVLSQDCVEVMLRAYDVVRSSCTSIRRRFLMSDHARTGSVSVQDFRKVLCHFGVNLSEEEFFHLSSYFDAHTTGKICYNNFLWVFLH</sequence>
<dbReference type="FunFam" id="1.10.238.10:FF:000179">
    <property type="entry name" value="EF-hand calcium-binding domain-containing protein 6"/>
    <property type="match status" value="1"/>
</dbReference>
<dbReference type="PANTHER" id="PTHR20875">
    <property type="entry name" value="EF-HAND CALCIUM-BINDING DOMAIN-CONTAINING PROTEIN 6-RELATED"/>
    <property type="match status" value="1"/>
</dbReference>
<evidence type="ECO:0000313" key="1">
    <source>
        <dbReference type="Ensembl" id="ENSMALP00000020824.1"/>
    </source>
</evidence>
<protein>
    <recommendedName>
        <fullName evidence="3">EF-hand domain-containing protein</fullName>
    </recommendedName>
</protein>
<dbReference type="InterPro" id="IPR011992">
    <property type="entry name" value="EF-hand-dom_pair"/>
</dbReference>
<keyword evidence="2" id="KW-1185">Reference proteome</keyword>
<organism evidence="1 2">
    <name type="scientific">Monopterus albus</name>
    <name type="common">Swamp eel</name>
    <dbReference type="NCBI Taxonomy" id="43700"/>
    <lineage>
        <taxon>Eukaryota</taxon>
        <taxon>Metazoa</taxon>
        <taxon>Chordata</taxon>
        <taxon>Craniata</taxon>
        <taxon>Vertebrata</taxon>
        <taxon>Euteleostomi</taxon>
        <taxon>Actinopterygii</taxon>
        <taxon>Neopterygii</taxon>
        <taxon>Teleostei</taxon>
        <taxon>Neoteleostei</taxon>
        <taxon>Acanthomorphata</taxon>
        <taxon>Anabantaria</taxon>
        <taxon>Synbranchiformes</taxon>
        <taxon>Synbranchidae</taxon>
        <taxon>Monopterus</taxon>
    </lineage>
</organism>
<dbReference type="GO" id="GO:0005654">
    <property type="term" value="C:nucleoplasm"/>
    <property type="evidence" value="ECO:0007669"/>
    <property type="project" value="TreeGrafter"/>
</dbReference>
<dbReference type="Proteomes" id="UP000261600">
    <property type="component" value="Unplaced"/>
</dbReference>
<dbReference type="Gene3D" id="1.10.238.10">
    <property type="entry name" value="EF-hand"/>
    <property type="match status" value="1"/>
</dbReference>
<reference evidence="1" key="2">
    <citation type="submission" date="2025-09" db="UniProtKB">
        <authorList>
            <consortium name="Ensembl"/>
        </authorList>
    </citation>
    <scope>IDENTIFICATION</scope>
</reference>
<reference evidence="1" key="1">
    <citation type="submission" date="2025-08" db="UniProtKB">
        <authorList>
            <consortium name="Ensembl"/>
        </authorList>
    </citation>
    <scope>IDENTIFICATION</scope>
</reference>
<evidence type="ECO:0008006" key="3">
    <source>
        <dbReference type="Google" id="ProtNLM"/>
    </source>
</evidence>
<accession>A0A3Q3JM83</accession>
<evidence type="ECO:0000313" key="2">
    <source>
        <dbReference type="Proteomes" id="UP000261600"/>
    </source>
</evidence>
<dbReference type="PANTHER" id="PTHR20875:SF2">
    <property type="entry name" value="EF-HAND CALCIUM-BINDING DOMAIN-CONTAINING PROTEIN 6"/>
    <property type="match status" value="1"/>
</dbReference>
<dbReference type="STRING" id="43700.ENSMALP00000020824"/>
<dbReference type="AlphaFoldDB" id="A0A3Q3JM83"/>
<proteinExistence type="predicted"/>
<dbReference type="SUPFAM" id="SSF47473">
    <property type="entry name" value="EF-hand"/>
    <property type="match status" value="1"/>
</dbReference>
<dbReference type="Ensembl" id="ENSMALT00000021227.1">
    <property type="protein sequence ID" value="ENSMALP00000020824.1"/>
    <property type="gene ID" value="ENSMALG00000014564.1"/>
</dbReference>
<dbReference type="InterPro" id="IPR052603">
    <property type="entry name" value="EFCB6"/>
</dbReference>